<dbReference type="InterPro" id="IPR036412">
    <property type="entry name" value="HAD-like_sf"/>
</dbReference>
<dbReference type="SFLD" id="SFLDG01140">
    <property type="entry name" value="C2.B:_Phosphomannomutase_and_P"/>
    <property type="match status" value="1"/>
</dbReference>
<evidence type="ECO:0000313" key="2">
    <source>
        <dbReference type="Proteomes" id="UP000320623"/>
    </source>
</evidence>
<dbReference type="CDD" id="cd07516">
    <property type="entry name" value="HAD_Pase"/>
    <property type="match status" value="1"/>
</dbReference>
<gene>
    <name evidence="1" type="ORF">JGI1_00181</name>
</gene>
<evidence type="ECO:0000313" key="1">
    <source>
        <dbReference type="EMBL" id="CUU01141.1"/>
    </source>
</evidence>
<organism evidence="1 2">
    <name type="scientific">Candidatus Thermokryptus mobilis</name>
    <dbReference type="NCBI Taxonomy" id="1643428"/>
    <lineage>
        <taxon>Bacteria</taxon>
        <taxon>Pseudomonadati</taxon>
        <taxon>Candidatus Kryptoniota</taxon>
        <taxon>Candidatus Thermokryptus</taxon>
    </lineage>
</organism>
<dbReference type="Gene3D" id="3.40.50.1000">
    <property type="entry name" value="HAD superfamily/HAD-like"/>
    <property type="match status" value="1"/>
</dbReference>
<dbReference type="NCBIfam" id="TIGR00099">
    <property type="entry name" value="Cof-subfamily"/>
    <property type="match status" value="1"/>
</dbReference>
<sequence length="290" mass="32985">MAKVELDELKKRLKDIKLVACDIDGTLLSSDNRVGEGTIQLVKELKEHGVKFTLITGRVHSASVKYAKMLGVDDPIVSLNGALVKFPEGGTIKAFYLPEKKVLKALELAERFFVNILFYSEDKVIYTPENTIFPSYIGNLEAETMEVDSYYDYTDKVLRVVLSSDRNYILYKVAHKLEPPFFSNISTTIYPSLKYDHLTYLEVKRRGISKATGLKYVRKFFKLKRREIAGIGDFYNDIEFLKSVGVSVAMRNAVAEVRFNADYVTSRTNDEDGVGEFLEILLDSKKRTNP</sequence>
<dbReference type="Gene3D" id="3.30.1240.10">
    <property type="match status" value="1"/>
</dbReference>
<protein>
    <recommendedName>
        <fullName evidence="3">Cof subfamily of IIB subfamily of haloacid dehalogenase superfamily/HAD-superfamily hydrolase, subfamily IIB</fullName>
    </recommendedName>
</protein>
<dbReference type="STRING" id="1643428.GCA_001442855_00170"/>
<name>A0A0S4MR15_9BACT</name>
<dbReference type="InterPro" id="IPR000150">
    <property type="entry name" value="Cof"/>
</dbReference>
<keyword evidence="2" id="KW-1185">Reference proteome</keyword>
<dbReference type="RefSeq" id="WP_140943981.1">
    <property type="nucleotide sequence ID" value="NZ_FAOO01000001.1"/>
</dbReference>
<dbReference type="GO" id="GO:0005829">
    <property type="term" value="C:cytosol"/>
    <property type="evidence" value="ECO:0007669"/>
    <property type="project" value="TreeGrafter"/>
</dbReference>
<proteinExistence type="predicted"/>
<dbReference type="SFLD" id="SFLDS00003">
    <property type="entry name" value="Haloacid_Dehalogenase"/>
    <property type="match status" value="1"/>
</dbReference>
<reference evidence="2" key="1">
    <citation type="submission" date="2015-11" db="EMBL/GenBank/DDBJ databases">
        <authorList>
            <person name="Varghese N."/>
        </authorList>
    </citation>
    <scope>NUCLEOTIDE SEQUENCE [LARGE SCALE GENOMIC DNA]</scope>
</reference>
<dbReference type="PANTHER" id="PTHR10000:SF23">
    <property type="entry name" value="5-AMINO-6-(5-PHOSPHO-D-RIBITYLAMINO)URACIL PHOSPHATASE YITU"/>
    <property type="match status" value="1"/>
</dbReference>
<evidence type="ECO:0008006" key="3">
    <source>
        <dbReference type="Google" id="ProtNLM"/>
    </source>
</evidence>
<dbReference type="GO" id="GO:0000287">
    <property type="term" value="F:magnesium ion binding"/>
    <property type="evidence" value="ECO:0007669"/>
    <property type="project" value="TreeGrafter"/>
</dbReference>
<dbReference type="GO" id="GO:0016791">
    <property type="term" value="F:phosphatase activity"/>
    <property type="evidence" value="ECO:0007669"/>
    <property type="project" value="TreeGrafter"/>
</dbReference>
<dbReference type="Proteomes" id="UP000320623">
    <property type="component" value="Unassembled WGS sequence"/>
</dbReference>
<dbReference type="PROSITE" id="PS01228">
    <property type="entry name" value="COF_1"/>
    <property type="match status" value="1"/>
</dbReference>
<dbReference type="NCBIfam" id="TIGR01484">
    <property type="entry name" value="HAD-SF-IIB"/>
    <property type="match status" value="1"/>
</dbReference>
<dbReference type="InterPro" id="IPR023214">
    <property type="entry name" value="HAD_sf"/>
</dbReference>
<dbReference type="SUPFAM" id="SSF56784">
    <property type="entry name" value="HAD-like"/>
    <property type="match status" value="1"/>
</dbReference>
<dbReference type="InterPro" id="IPR006379">
    <property type="entry name" value="HAD-SF_hydro_IIB"/>
</dbReference>
<accession>A0A0S4MR15</accession>
<dbReference type="EMBL" id="FAOO01000001">
    <property type="protein sequence ID" value="CUU01141.1"/>
    <property type="molecule type" value="Genomic_DNA"/>
</dbReference>
<dbReference type="OrthoDB" id="9814970at2"/>
<dbReference type="PANTHER" id="PTHR10000">
    <property type="entry name" value="PHOSPHOSERINE PHOSPHATASE"/>
    <property type="match status" value="1"/>
</dbReference>
<dbReference type="Pfam" id="PF08282">
    <property type="entry name" value="Hydrolase_3"/>
    <property type="match status" value="1"/>
</dbReference>
<dbReference type="AlphaFoldDB" id="A0A0S4MR15"/>